<accession>A0A0F9K120</accession>
<dbReference type="EMBL" id="LAZR01002024">
    <property type="protein sequence ID" value="KKN35641.1"/>
    <property type="molecule type" value="Genomic_DNA"/>
</dbReference>
<feature type="non-terminal residue" evidence="1">
    <location>
        <position position="1"/>
    </location>
</feature>
<evidence type="ECO:0000313" key="1">
    <source>
        <dbReference type="EMBL" id="KKM15843.1"/>
    </source>
</evidence>
<proteinExistence type="predicted"/>
<protein>
    <submittedName>
        <fullName evidence="1">Uncharacterized protein</fullName>
    </submittedName>
</protein>
<gene>
    <name evidence="2" type="ORF">LCGC14_0781700</name>
    <name evidence="1" type="ORF">LCGC14_1691980</name>
</gene>
<evidence type="ECO:0000313" key="2">
    <source>
        <dbReference type="EMBL" id="KKN35641.1"/>
    </source>
</evidence>
<name>A0A0F9K120_9ZZZZ</name>
<reference evidence="1" key="1">
    <citation type="journal article" date="2015" name="Nature">
        <title>Complex archaea that bridge the gap between prokaryotes and eukaryotes.</title>
        <authorList>
            <person name="Spang A."/>
            <person name="Saw J.H."/>
            <person name="Jorgensen S.L."/>
            <person name="Zaremba-Niedzwiedzka K."/>
            <person name="Martijn J."/>
            <person name="Lind A.E."/>
            <person name="van Eijk R."/>
            <person name="Schleper C."/>
            <person name="Guy L."/>
            <person name="Ettema T.J."/>
        </authorList>
    </citation>
    <scope>NUCLEOTIDE SEQUENCE</scope>
</reference>
<dbReference type="EMBL" id="LAZR01014811">
    <property type="protein sequence ID" value="KKM15843.1"/>
    <property type="molecule type" value="Genomic_DNA"/>
</dbReference>
<sequence>SLKKSREFSKELDSKVNLLSDIQKLPFISNVKVIDGSHSVEI</sequence>
<organism evidence="1">
    <name type="scientific">marine sediment metagenome</name>
    <dbReference type="NCBI Taxonomy" id="412755"/>
    <lineage>
        <taxon>unclassified sequences</taxon>
        <taxon>metagenomes</taxon>
        <taxon>ecological metagenomes</taxon>
    </lineage>
</organism>
<dbReference type="AlphaFoldDB" id="A0A0F9K120"/>
<comment type="caution">
    <text evidence="1">The sequence shown here is derived from an EMBL/GenBank/DDBJ whole genome shotgun (WGS) entry which is preliminary data.</text>
</comment>